<evidence type="ECO:0000256" key="1">
    <source>
        <dbReference type="ARBA" id="ARBA00022441"/>
    </source>
</evidence>
<dbReference type="OrthoDB" id="103335at2"/>
<keyword evidence="3" id="KW-1133">Transmembrane helix</keyword>
<keyword evidence="5" id="KW-1185">Reference proteome</keyword>
<name>A0A2D0MXM3_FLAN2</name>
<dbReference type="SUPFAM" id="SSF117281">
    <property type="entry name" value="Kelch motif"/>
    <property type="match status" value="1"/>
</dbReference>
<reference evidence="4 5" key="1">
    <citation type="submission" date="2017-10" db="EMBL/GenBank/DDBJ databases">
        <title>The draft genome sequence of Lewinella nigricans NBRC 102662.</title>
        <authorList>
            <person name="Wang K."/>
        </authorList>
    </citation>
    <scope>NUCLEOTIDE SEQUENCE [LARGE SCALE GENOMIC DNA]</scope>
    <source>
        <strain evidence="4 5">NBRC 102662</strain>
    </source>
</reference>
<evidence type="ECO:0000313" key="4">
    <source>
        <dbReference type="EMBL" id="PHN00888.1"/>
    </source>
</evidence>
<protein>
    <recommendedName>
        <fullName evidence="6">Galactose oxidase</fullName>
    </recommendedName>
</protein>
<gene>
    <name evidence="4" type="ORF">CRP01_39810</name>
</gene>
<evidence type="ECO:0000313" key="5">
    <source>
        <dbReference type="Proteomes" id="UP000223913"/>
    </source>
</evidence>
<keyword evidence="1" id="KW-0880">Kelch repeat</keyword>
<accession>A0A2D0MXM3</accession>
<feature type="transmembrane region" description="Helical" evidence="3">
    <location>
        <begin position="21"/>
        <end position="40"/>
    </location>
</feature>
<dbReference type="PANTHER" id="PTHR24412:SF497">
    <property type="entry name" value="KELCH-LIKE PROTEIN 18"/>
    <property type="match status" value="1"/>
</dbReference>
<keyword evidence="3" id="KW-0812">Transmembrane</keyword>
<dbReference type="RefSeq" id="WP_099155685.1">
    <property type="nucleotide sequence ID" value="NZ_PDUD01000070.1"/>
</dbReference>
<dbReference type="EMBL" id="PDUD01000070">
    <property type="protein sequence ID" value="PHN00888.1"/>
    <property type="molecule type" value="Genomic_DNA"/>
</dbReference>
<sequence length="557" mass="62362">MNHNQLFTIPQSGSSRGKTRPIWLFLLFGFVFFACEPWELEQQDYIQIELEPIETISIDSVRITGLIGDLSIGPITAHGILWSTNAIIPSFFEHDGKHAFGGKTIDQNPQFSAIIKLAPNTEYIFRGYATTDGKNYVYSDPVAYISGNATITTLGIDYEKEYSLEISGKLTGTEKDLTAVKHGFCWSNKTELPTLFDQFVNLGTRLTNDPFFYTLEGLENEEDLFIRAYAILQYADLRADTIYGNTLQFDGDLNFWSKVADFPGALSFLGNALTFSIGDKGYLKPQFRVFDGDLRSDFWEYDPETDAWTQKANFSGPPRSGATASATDRYGYVGLGSDETRSLLQDFWQYDPMDDSWEQKADFAGGPTENAIGFAIDGKCYWGVGRKVNPDYSKELTATLWEYDPAGDEWTQKEDFPGPLRVGGIHFSTATNGYFGLGGGSFTTSLDDFWEYAPTNNTWTRKADFVAGPRRNAAALSINDKGYVGLGETDAREIDFWEYDPMTNAWNPRADFIGEKRVIITPAATFSIAGKGYLGLGFNFSTVNFANELKDFWVFDP</sequence>
<organism evidence="4 5">
    <name type="scientific">Flavilitoribacter nigricans (strain ATCC 23147 / DSM 23189 / NBRC 102662 / NCIMB 1420 / SS-2)</name>
    <name type="common">Lewinella nigricans</name>
    <dbReference type="NCBI Taxonomy" id="1122177"/>
    <lineage>
        <taxon>Bacteria</taxon>
        <taxon>Pseudomonadati</taxon>
        <taxon>Bacteroidota</taxon>
        <taxon>Saprospiria</taxon>
        <taxon>Saprospirales</taxon>
        <taxon>Lewinellaceae</taxon>
        <taxon>Flavilitoribacter</taxon>
    </lineage>
</organism>
<dbReference type="Gene3D" id="2.120.10.80">
    <property type="entry name" value="Kelch-type beta propeller"/>
    <property type="match status" value="2"/>
</dbReference>
<evidence type="ECO:0000256" key="2">
    <source>
        <dbReference type="ARBA" id="ARBA00022737"/>
    </source>
</evidence>
<comment type="caution">
    <text evidence="4">The sequence shown here is derived from an EMBL/GenBank/DDBJ whole genome shotgun (WGS) entry which is preliminary data.</text>
</comment>
<dbReference type="PANTHER" id="PTHR24412">
    <property type="entry name" value="KELCH PROTEIN"/>
    <property type="match status" value="1"/>
</dbReference>
<evidence type="ECO:0000256" key="3">
    <source>
        <dbReference type="SAM" id="Phobius"/>
    </source>
</evidence>
<evidence type="ECO:0008006" key="6">
    <source>
        <dbReference type="Google" id="ProtNLM"/>
    </source>
</evidence>
<dbReference type="AlphaFoldDB" id="A0A2D0MXM3"/>
<proteinExistence type="predicted"/>
<keyword evidence="2" id="KW-0677">Repeat</keyword>
<dbReference type="Proteomes" id="UP000223913">
    <property type="component" value="Unassembled WGS sequence"/>
</dbReference>
<keyword evidence="3" id="KW-0472">Membrane</keyword>
<dbReference type="InterPro" id="IPR015915">
    <property type="entry name" value="Kelch-typ_b-propeller"/>
</dbReference>